<evidence type="ECO:0000256" key="2">
    <source>
        <dbReference type="ARBA" id="ARBA00022723"/>
    </source>
</evidence>
<comment type="caution">
    <text evidence="9">The sequence shown here is derived from an EMBL/GenBank/DDBJ whole genome shotgun (WGS) entry which is preliminary data.</text>
</comment>
<organism evidence="9 10">
    <name type="scientific">Wandonia haliotis</name>
    <dbReference type="NCBI Taxonomy" id="574963"/>
    <lineage>
        <taxon>Bacteria</taxon>
        <taxon>Pseudomonadati</taxon>
        <taxon>Bacteroidota</taxon>
        <taxon>Flavobacteriia</taxon>
        <taxon>Flavobacteriales</taxon>
        <taxon>Crocinitomicaceae</taxon>
        <taxon>Wandonia</taxon>
    </lineage>
</organism>
<evidence type="ECO:0000256" key="6">
    <source>
        <dbReference type="ARBA" id="ARBA00022833"/>
    </source>
</evidence>
<evidence type="ECO:0000256" key="5">
    <source>
        <dbReference type="ARBA" id="ARBA00022801"/>
    </source>
</evidence>
<keyword evidence="5" id="KW-0378">Hydrolase</keyword>
<accession>A0ABP3XZX8</accession>
<keyword evidence="2" id="KW-0479">Metal-binding</keyword>
<evidence type="ECO:0000313" key="10">
    <source>
        <dbReference type="Proteomes" id="UP001501126"/>
    </source>
</evidence>
<feature type="chain" id="PRO_5045784676" description="Replication initiation protein" evidence="8">
    <location>
        <begin position="21"/>
        <end position="264"/>
    </location>
</feature>
<dbReference type="InterPro" id="IPR005073">
    <property type="entry name" value="Peptidase_M74"/>
</dbReference>
<dbReference type="EMBL" id="BAAAFH010000007">
    <property type="protein sequence ID" value="GAA0874963.1"/>
    <property type="molecule type" value="Genomic_DNA"/>
</dbReference>
<dbReference type="InterPro" id="IPR009045">
    <property type="entry name" value="Zn_M74/Hedgehog-like"/>
</dbReference>
<evidence type="ECO:0000256" key="8">
    <source>
        <dbReference type="SAM" id="SignalP"/>
    </source>
</evidence>
<keyword evidence="1" id="KW-0645">Protease</keyword>
<evidence type="ECO:0000256" key="3">
    <source>
        <dbReference type="ARBA" id="ARBA00022729"/>
    </source>
</evidence>
<evidence type="ECO:0000256" key="7">
    <source>
        <dbReference type="ARBA" id="ARBA00023049"/>
    </source>
</evidence>
<keyword evidence="3 8" id="KW-0732">Signal</keyword>
<evidence type="ECO:0000313" key="9">
    <source>
        <dbReference type="EMBL" id="GAA0874963.1"/>
    </source>
</evidence>
<dbReference type="RefSeq" id="WP_343785929.1">
    <property type="nucleotide sequence ID" value="NZ_BAAAFH010000007.1"/>
</dbReference>
<keyword evidence="10" id="KW-1185">Reference proteome</keyword>
<sequence>MINSSILLTLFSLFILSCFKQNNSNTPLTEISNNKESLNPDSLEIMEFFTNHHTPKEASESIGTVAEGKLKHGKLIPFYGENYTYFDKDSYLASRAFTHEKIYSIILDSYADLLETHPNRKFFLMELSRKEGGEIFPHRTHQNGLSVDFMMPKLKNGLPCYTLDSLGKSHYLLEFNDQGEYVEDTSIKIDFDLVAEHILSLNKNANKLGYKIQKVIIKVSLKDELFKTSHGQKLKNSSIYIVKSLTPLINNLHDDHYHIDFQKI</sequence>
<keyword evidence="4" id="KW-0574">Periplasm</keyword>
<dbReference type="Proteomes" id="UP001501126">
    <property type="component" value="Unassembled WGS sequence"/>
</dbReference>
<keyword evidence="6" id="KW-0862">Zinc</keyword>
<protein>
    <recommendedName>
        <fullName evidence="11">Replication initiation protein</fullName>
    </recommendedName>
</protein>
<evidence type="ECO:0000256" key="1">
    <source>
        <dbReference type="ARBA" id="ARBA00022670"/>
    </source>
</evidence>
<reference evidence="10" key="1">
    <citation type="journal article" date="2019" name="Int. J. Syst. Evol. Microbiol.">
        <title>The Global Catalogue of Microorganisms (GCM) 10K type strain sequencing project: providing services to taxonomists for standard genome sequencing and annotation.</title>
        <authorList>
            <consortium name="The Broad Institute Genomics Platform"/>
            <consortium name="The Broad Institute Genome Sequencing Center for Infectious Disease"/>
            <person name="Wu L."/>
            <person name="Ma J."/>
        </authorList>
    </citation>
    <scope>NUCLEOTIDE SEQUENCE [LARGE SCALE GENOMIC DNA]</scope>
    <source>
        <strain evidence="10">JCM 16083</strain>
    </source>
</reference>
<dbReference type="Gene3D" id="3.30.1380.10">
    <property type="match status" value="1"/>
</dbReference>
<evidence type="ECO:0000256" key="4">
    <source>
        <dbReference type="ARBA" id="ARBA00022764"/>
    </source>
</evidence>
<dbReference type="SUPFAM" id="SSF55166">
    <property type="entry name" value="Hedgehog/DD-peptidase"/>
    <property type="match status" value="1"/>
</dbReference>
<name>A0ABP3XZX8_9FLAO</name>
<evidence type="ECO:0008006" key="11">
    <source>
        <dbReference type="Google" id="ProtNLM"/>
    </source>
</evidence>
<feature type="signal peptide" evidence="8">
    <location>
        <begin position="1"/>
        <end position="20"/>
    </location>
</feature>
<dbReference type="Pfam" id="PF03411">
    <property type="entry name" value="Peptidase_M74"/>
    <property type="match status" value="1"/>
</dbReference>
<keyword evidence="7" id="KW-0482">Metalloprotease</keyword>
<proteinExistence type="predicted"/>
<gene>
    <name evidence="9" type="ORF">GCM10009118_13710</name>
</gene>